<protein>
    <submittedName>
        <fullName evidence="5">Glycoside hydrolase family 13 protein</fullName>
    </submittedName>
</protein>
<dbReference type="InterPro" id="IPR017853">
    <property type="entry name" value="GH"/>
</dbReference>
<dbReference type="CDD" id="cd02857">
    <property type="entry name" value="E_set_CDase_PDE_N"/>
    <property type="match status" value="1"/>
</dbReference>
<dbReference type="GO" id="GO:0005975">
    <property type="term" value="P:carbohydrate metabolic process"/>
    <property type="evidence" value="ECO:0007669"/>
    <property type="project" value="InterPro"/>
</dbReference>
<organism evidence="5 6">
    <name type="scientific">Luoshenia tenuis</name>
    <dbReference type="NCBI Taxonomy" id="2763654"/>
    <lineage>
        <taxon>Bacteria</taxon>
        <taxon>Bacillati</taxon>
        <taxon>Bacillota</taxon>
        <taxon>Clostridia</taxon>
        <taxon>Christensenellales</taxon>
        <taxon>Christensenellaceae</taxon>
        <taxon>Luoshenia</taxon>
    </lineage>
</organism>
<evidence type="ECO:0000256" key="1">
    <source>
        <dbReference type="ARBA" id="ARBA00008061"/>
    </source>
</evidence>
<dbReference type="InterPro" id="IPR045857">
    <property type="entry name" value="O16G_dom_2"/>
</dbReference>
<feature type="domain" description="Glycosyl hydrolase family 13 catalytic" evidence="4">
    <location>
        <begin position="138"/>
        <end position="543"/>
    </location>
</feature>
<dbReference type="RefSeq" id="WP_249285258.1">
    <property type="nucleotide sequence ID" value="NZ_JACRSO010000003.1"/>
</dbReference>
<accession>A0A926D303</accession>
<evidence type="ECO:0000313" key="6">
    <source>
        <dbReference type="Proteomes" id="UP000654279"/>
    </source>
</evidence>
<dbReference type="Pfam" id="PF00128">
    <property type="entry name" value="Alpha-amylase"/>
    <property type="match status" value="1"/>
</dbReference>
<dbReference type="PANTHER" id="PTHR10357">
    <property type="entry name" value="ALPHA-AMYLASE FAMILY MEMBER"/>
    <property type="match status" value="1"/>
</dbReference>
<dbReference type="InterPro" id="IPR004185">
    <property type="entry name" value="Glyco_hydro_13_lg-like_dom"/>
</dbReference>
<comment type="similarity">
    <text evidence="1">Belongs to the glycosyl hydrolase 13 family.</text>
</comment>
<evidence type="ECO:0000313" key="5">
    <source>
        <dbReference type="EMBL" id="MBC8529410.1"/>
    </source>
</evidence>
<dbReference type="PANTHER" id="PTHR10357:SF210">
    <property type="entry name" value="MALTODEXTRIN GLUCOSIDASE"/>
    <property type="match status" value="1"/>
</dbReference>
<evidence type="ECO:0000259" key="4">
    <source>
        <dbReference type="SMART" id="SM00642"/>
    </source>
</evidence>
<gene>
    <name evidence="5" type="ORF">H8699_08225</name>
</gene>
<proteinExistence type="inferred from homology"/>
<dbReference type="Proteomes" id="UP000654279">
    <property type="component" value="Unassembled WGS sequence"/>
</dbReference>
<keyword evidence="2 5" id="KW-0378">Hydrolase</keyword>
<dbReference type="CDD" id="cd11338">
    <property type="entry name" value="AmyAc_CMD"/>
    <property type="match status" value="1"/>
</dbReference>
<evidence type="ECO:0000256" key="2">
    <source>
        <dbReference type="ARBA" id="ARBA00022801"/>
    </source>
</evidence>
<dbReference type="SMART" id="SM00642">
    <property type="entry name" value="Aamy"/>
    <property type="match status" value="1"/>
</dbReference>
<dbReference type="GO" id="GO:0004553">
    <property type="term" value="F:hydrolase activity, hydrolyzing O-glycosyl compounds"/>
    <property type="evidence" value="ECO:0007669"/>
    <property type="project" value="InterPro"/>
</dbReference>
<dbReference type="Gene3D" id="3.90.400.10">
    <property type="entry name" value="Oligo-1,6-glucosidase, Domain 2"/>
    <property type="match status" value="1"/>
</dbReference>
<dbReference type="SUPFAM" id="SSF51445">
    <property type="entry name" value="(Trans)glycosidases"/>
    <property type="match status" value="1"/>
</dbReference>
<dbReference type="Gene3D" id="3.20.20.80">
    <property type="entry name" value="Glycosidases"/>
    <property type="match status" value="1"/>
</dbReference>
<evidence type="ECO:0000256" key="3">
    <source>
        <dbReference type="ARBA" id="ARBA00023295"/>
    </source>
</evidence>
<keyword evidence="6" id="KW-1185">Reference proteome</keyword>
<dbReference type="EMBL" id="JACRSO010000003">
    <property type="protein sequence ID" value="MBC8529410.1"/>
    <property type="molecule type" value="Genomic_DNA"/>
</dbReference>
<dbReference type="AlphaFoldDB" id="A0A926D303"/>
<keyword evidence="3" id="KW-0326">Glycosidase</keyword>
<sequence>MIHHSQQERYRAPTGAVVFNTKIRLRLVVEASLWPTAVYLRYQPCGGEIHKLAMGCRDRSLSQLVFELQFDAGTQEGPLFYDFEIQRQQGDLYYGNAADGLGGEGLVREQSEGPRFQITVYRPDYQVPAWLQGAVMYQIFPDRFARSGPLPEKLPARFHHDWYEVPDHTPTLGRAEYIPDDYYGGNLRGIQEKLPYLKSLGVEVLYLNPIFESDSNHRYNTGDYEKIDPLLGTREDFKALCTAARACGISILLDGVFSHTGSDSRYFNKEGRYPTLGAYQSPESPYYSWYHFMDYPDQYDCWWGFKTLPCVKELDPGFQDYILGSPQGVVRQYLRDGARGWRLDVADELPSAFLERLRQAVRDEDPQAAVLGEVWEDATNKQSYGEQRRYFGGSQLDSVMNYPLREVLLGFLTGALTAGSCMRHILSLQENYPVPAFYALMNLMSSHDVPRALTVLCGAPQADTLTREQQAAVSYEGEALQRGKQKLLLLASAIYALPGAPCIYYGDEAGMQGMRDPFNRAAYPWGREDGALVEAFRALGALRRRFSALRTGYLVVTAPSDGLLCIWRYSKDGMGALGAPLEGAALCIVNRDPDEVCCTLSLPDGLSAYPLWTDALTGEAAALQEGKLELKLSGFTARLLTAK</sequence>
<dbReference type="InterPro" id="IPR006047">
    <property type="entry name" value="GH13_cat_dom"/>
</dbReference>
<comment type="caution">
    <text evidence="5">The sequence shown here is derived from an EMBL/GenBank/DDBJ whole genome shotgun (WGS) entry which is preliminary data.</text>
</comment>
<name>A0A926D303_9FIRM</name>
<reference evidence="5" key="1">
    <citation type="submission" date="2020-08" db="EMBL/GenBank/DDBJ databases">
        <title>Genome public.</title>
        <authorList>
            <person name="Liu C."/>
            <person name="Sun Q."/>
        </authorList>
    </citation>
    <scope>NUCLEOTIDE SEQUENCE</scope>
    <source>
        <strain evidence="5">NSJ-44</strain>
    </source>
</reference>